<gene>
    <name evidence="1" type="ORF">AVEN_136282_1</name>
</gene>
<dbReference type="EMBL" id="BGPR01083221">
    <property type="protein sequence ID" value="GBL90413.1"/>
    <property type="molecule type" value="Genomic_DNA"/>
</dbReference>
<accession>A0A4Y2BEL6</accession>
<comment type="caution">
    <text evidence="1">The sequence shown here is derived from an EMBL/GenBank/DDBJ whole genome shotgun (WGS) entry which is preliminary data.</text>
</comment>
<proteinExistence type="predicted"/>
<name>A0A4Y2BEL6_ARAVE</name>
<sequence>MDTATFSVMAGQRREFGGTVALVVRSRLWGRIALGPDLDSTEEPPCMRPLDVNSYIWPNVFPLVWCGNSQRCCQLKCPLAI</sequence>
<dbReference type="AlphaFoldDB" id="A0A4Y2BEL6"/>
<evidence type="ECO:0000313" key="1">
    <source>
        <dbReference type="EMBL" id="GBL90413.1"/>
    </source>
</evidence>
<organism evidence="1 2">
    <name type="scientific">Araneus ventricosus</name>
    <name type="common">Orbweaver spider</name>
    <name type="synonym">Epeira ventricosa</name>
    <dbReference type="NCBI Taxonomy" id="182803"/>
    <lineage>
        <taxon>Eukaryota</taxon>
        <taxon>Metazoa</taxon>
        <taxon>Ecdysozoa</taxon>
        <taxon>Arthropoda</taxon>
        <taxon>Chelicerata</taxon>
        <taxon>Arachnida</taxon>
        <taxon>Araneae</taxon>
        <taxon>Araneomorphae</taxon>
        <taxon>Entelegynae</taxon>
        <taxon>Araneoidea</taxon>
        <taxon>Araneidae</taxon>
        <taxon>Araneus</taxon>
    </lineage>
</organism>
<reference evidence="1 2" key="1">
    <citation type="journal article" date="2019" name="Sci. Rep.">
        <title>Orb-weaving spider Araneus ventricosus genome elucidates the spidroin gene catalogue.</title>
        <authorList>
            <person name="Kono N."/>
            <person name="Nakamura H."/>
            <person name="Ohtoshi R."/>
            <person name="Moran D.A.P."/>
            <person name="Shinohara A."/>
            <person name="Yoshida Y."/>
            <person name="Fujiwara M."/>
            <person name="Mori M."/>
            <person name="Tomita M."/>
            <person name="Arakawa K."/>
        </authorList>
    </citation>
    <scope>NUCLEOTIDE SEQUENCE [LARGE SCALE GENOMIC DNA]</scope>
</reference>
<protein>
    <submittedName>
        <fullName evidence="1">Uncharacterized protein</fullName>
    </submittedName>
</protein>
<evidence type="ECO:0000313" key="2">
    <source>
        <dbReference type="Proteomes" id="UP000499080"/>
    </source>
</evidence>
<keyword evidence="2" id="KW-1185">Reference proteome</keyword>
<dbReference type="Proteomes" id="UP000499080">
    <property type="component" value="Unassembled WGS sequence"/>
</dbReference>